<reference evidence="5" key="1">
    <citation type="submission" date="2014-05" db="EMBL/GenBank/DDBJ databases">
        <authorList>
            <person name="Chronopoulou M."/>
        </authorList>
    </citation>
    <scope>NUCLEOTIDE SEQUENCE</scope>
    <source>
        <tissue evidence="5">Whole organism</tissue>
    </source>
</reference>
<evidence type="ECO:0000313" key="5">
    <source>
        <dbReference type="EMBL" id="CDW48865.1"/>
    </source>
</evidence>
<dbReference type="InterPro" id="IPR002469">
    <property type="entry name" value="Peptidase_S9B_N"/>
</dbReference>
<feature type="non-terminal residue" evidence="5">
    <location>
        <position position="1"/>
    </location>
</feature>
<dbReference type="SUPFAM" id="SSF82171">
    <property type="entry name" value="DPP6 N-terminal domain-like"/>
    <property type="match status" value="1"/>
</dbReference>
<name>A0A0K2VER8_LEPSM</name>
<keyword evidence="1 5" id="KW-0645">Protease</keyword>
<dbReference type="GO" id="GO:0006508">
    <property type="term" value="P:proteolysis"/>
    <property type="evidence" value="ECO:0007669"/>
    <property type="project" value="InterPro"/>
</dbReference>
<dbReference type="InterPro" id="IPR050278">
    <property type="entry name" value="Serine_Prot_S9B/DPPIV"/>
</dbReference>
<feature type="domain" description="Dipeptidylpeptidase IV N-terminal" evidence="4">
    <location>
        <begin position="1"/>
        <end position="371"/>
    </location>
</feature>
<evidence type="ECO:0000256" key="1">
    <source>
        <dbReference type="ARBA" id="ARBA00022438"/>
    </source>
</evidence>
<dbReference type="OrthoDB" id="16520at2759"/>
<protein>
    <submittedName>
        <fullName evidence="5">Dipeptidyl aminopeptidaselike protein 6like [Bombus impatiens]</fullName>
    </submittedName>
</protein>
<keyword evidence="3" id="KW-0325">Glycoprotein</keyword>
<dbReference type="Gene3D" id="2.140.10.30">
    <property type="entry name" value="Dipeptidylpeptidase IV, N-terminal domain"/>
    <property type="match status" value="1"/>
</dbReference>
<keyword evidence="1 5" id="KW-0031">Aminopeptidase</keyword>
<evidence type="ECO:0000256" key="3">
    <source>
        <dbReference type="ARBA" id="ARBA00023180"/>
    </source>
</evidence>
<dbReference type="EMBL" id="HACA01031504">
    <property type="protein sequence ID" value="CDW48865.1"/>
    <property type="molecule type" value="Transcribed_RNA"/>
</dbReference>
<dbReference type="AlphaFoldDB" id="A0A0K2VER8"/>
<dbReference type="PANTHER" id="PTHR11731">
    <property type="entry name" value="PROTEASE FAMILY S9B,C DIPEPTIDYL-PEPTIDASE IV-RELATED"/>
    <property type="match status" value="1"/>
</dbReference>
<keyword evidence="1 5" id="KW-0378">Hydrolase</keyword>
<dbReference type="GO" id="GO:0008239">
    <property type="term" value="F:dipeptidyl-peptidase activity"/>
    <property type="evidence" value="ECO:0007669"/>
    <property type="project" value="TreeGrafter"/>
</dbReference>
<keyword evidence="2" id="KW-0720">Serine protease</keyword>
<dbReference type="GO" id="GO:0005886">
    <property type="term" value="C:plasma membrane"/>
    <property type="evidence" value="ECO:0007669"/>
    <property type="project" value="TreeGrafter"/>
</dbReference>
<evidence type="ECO:0000256" key="2">
    <source>
        <dbReference type="ARBA" id="ARBA00022825"/>
    </source>
</evidence>
<proteinExistence type="predicted"/>
<sequence>QRYRYSVFAFYTVYNIETGSMWNVESSNYASSQSLPLLSSSSSLSFAMWLPNSPAGIIFVENYNIYYVPDITQSKKKIYPISPRDTVIPEVVIHGIPDWIYEEDILKQGNAIWVSPNGKKIVYATFNDTNVQEVVFEKFGSGETYPSTQKLRYPKAGTPNPSVSLWVVDLSDLNNLQYEELKPPLNTFHYRDYYFTAVNWIGEDEAIAINWMNRAQNYSISSECRGPTWLCKDIFCEENLGGSWSTLYSPPIYGKLQANRNSFLIQTPLRDGDSGYYTHIALVSLDHSKNTSSTHPITLGKYEVREIQGWNEKENLIYFTGVPLGLPSELHLYQVSSRWKSGPHTPICITCSLHSSIFSRKILRKCSYVNSYFSPR</sequence>
<dbReference type="GO" id="GO:0008236">
    <property type="term" value="F:serine-type peptidase activity"/>
    <property type="evidence" value="ECO:0007669"/>
    <property type="project" value="UniProtKB-KW"/>
</dbReference>
<dbReference type="Pfam" id="PF00930">
    <property type="entry name" value="DPPIV_N"/>
    <property type="match status" value="1"/>
</dbReference>
<evidence type="ECO:0000259" key="4">
    <source>
        <dbReference type="Pfam" id="PF00930"/>
    </source>
</evidence>
<feature type="non-terminal residue" evidence="5">
    <location>
        <position position="376"/>
    </location>
</feature>
<dbReference type="PANTHER" id="PTHR11731:SF200">
    <property type="entry name" value="DIPEPTIDYL PEPTIDASE 10, ISOFORM B"/>
    <property type="match status" value="1"/>
</dbReference>
<dbReference type="GO" id="GO:0004177">
    <property type="term" value="F:aminopeptidase activity"/>
    <property type="evidence" value="ECO:0007669"/>
    <property type="project" value="UniProtKB-KW"/>
</dbReference>
<organism evidence="5">
    <name type="scientific">Lepeophtheirus salmonis</name>
    <name type="common">Salmon louse</name>
    <name type="synonym">Caligus salmonis</name>
    <dbReference type="NCBI Taxonomy" id="72036"/>
    <lineage>
        <taxon>Eukaryota</taxon>
        <taxon>Metazoa</taxon>
        <taxon>Ecdysozoa</taxon>
        <taxon>Arthropoda</taxon>
        <taxon>Crustacea</taxon>
        <taxon>Multicrustacea</taxon>
        <taxon>Hexanauplia</taxon>
        <taxon>Copepoda</taxon>
        <taxon>Siphonostomatoida</taxon>
        <taxon>Caligidae</taxon>
        <taxon>Lepeophtheirus</taxon>
    </lineage>
</organism>
<accession>A0A0K2VER8</accession>